<organism evidence="1 2">
    <name type="scientific">Hymenobacter humi</name>
    <dbReference type="NCBI Taxonomy" id="1411620"/>
    <lineage>
        <taxon>Bacteria</taxon>
        <taxon>Pseudomonadati</taxon>
        <taxon>Bacteroidota</taxon>
        <taxon>Cytophagia</taxon>
        <taxon>Cytophagales</taxon>
        <taxon>Hymenobacteraceae</taxon>
        <taxon>Hymenobacter</taxon>
    </lineage>
</organism>
<evidence type="ECO:0000313" key="1">
    <source>
        <dbReference type="EMBL" id="MFC7669306.1"/>
    </source>
</evidence>
<dbReference type="Proteomes" id="UP001596513">
    <property type="component" value="Unassembled WGS sequence"/>
</dbReference>
<name>A0ABW2UA23_9BACT</name>
<sequence>MLTPAEITEDFNSGVRNTMAGVSFINAVMADWNFNGNLLDSVGIHHATAATPTYVAY</sequence>
<gene>
    <name evidence="1" type="ORF">ACFQT0_19555</name>
</gene>
<comment type="caution">
    <text evidence="1">The sequence shown here is derived from an EMBL/GenBank/DDBJ whole genome shotgun (WGS) entry which is preliminary data.</text>
</comment>
<dbReference type="EMBL" id="JBHTEK010000001">
    <property type="protein sequence ID" value="MFC7669306.1"/>
    <property type="molecule type" value="Genomic_DNA"/>
</dbReference>
<accession>A0ABW2UA23</accession>
<proteinExistence type="predicted"/>
<reference evidence="2" key="1">
    <citation type="journal article" date="2019" name="Int. J. Syst. Evol. Microbiol.">
        <title>The Global Catalogue of Microorganisms (GCM) 10K type strain sequencing project: providing services to taxonomists for standard genome sequencing and annotation.</title>
        <authorList>
            <consortium name="The Broad Institute Genomics Platform"/>
            <consortium name="The Broad Institute Genome Sequencing Center for Infectious Disease"/>
            <person name="Wu L."/>
            <person name="Ma J."/>
        </authorList>
    </citation>
    <scope>NUCLEOTIDE SEQUENCE [LARGE SCALE GENOMIC DNA]</scope>
    <source>
        <strain evidence="2">JCM 19635</strain>
    </source>
</reference>
<protein>
    <submittedName>
        <fullName evidence="1">Uncharacterized protein</fullName>
    </submittedName>
</protein>
<keyword evidence="2" id="KW-1185">Reference proteome</keyword>
<dbReference type="RefSeq" id="WP_380204816.1">
    <property type="nucleotide sequence ID" value="NZ_JBHTEK010000001.1"/>
</dbReference>
<evidence type="ECO:0000313" key="2">
    <source>
        <dbReference type="Proteomes" id="UP001596513"/>
    </source>
</evidence>